<feature type="chain" id="PRO_5031421035" evidence="1">
    <location>
        <begin position="21"/>
        <end position="427"/>
    </location>
</feature>
<dbReference type="PANTHER" id="PTHR43649">
    <property type="entry name" value="ARABINOSE-BINDING PROTEIN-RELATED"/>
    <property type="match status" value="1"/>
</dbReference>
<evidence type="ECO:0000256" key="1">
    <source>
        <dbReference type="SAM" id="SignalP"/>
    </source>
</evidence>
<gene>
    <name evidence="2" type="ORF">MESINF_0471</name>
</gene>
<dbReference type="SUPFAM" id="SSF53850">
    <property type="entry name" value="Periplasmic binding protein-like II"/>
    <property type="match status" value="1"/>
</dbReference>
<dbReference type="Gene3D" id="3.40.190.10">
    <property type="entry name" value="Periplasmic binding protein-like II"/>
    <property type="match status" value="2"/>
</dbReference>
<evidence type="ECO:0000313" key="3">
    <source>
        <dbReference type="Proteomes" id="UP000250796"/>
    </source>
</evidence>
<name>A0A7Z7LDY8_9BACT</name>
<dbReference type="Proteomes" id="UP000250796">
    <property type="component" value="Chromosome MESINF"/>
</dbReference>
<keyword evidence="3" id="KW-1185">Reference proteome</keyword>
<protein>
    <submittedName>
        <fullName evidence="2">Extracellular solute-binding protein family 1</fullName>
    </submittedName>
</protein>
<proteinExistence type="predicted"/>
<dbReference type="InterPro" id="IPR006059">
    <property type="entry name" value="SBP"/>
</dbReference>
<sequence>MRTRFMMILLFVLLMVSCLAAPLRLSSEVGIHTDAWKTRMEGFTKETGIEVEIQQFPYANYLDQLMLGYTSGRVEIDVPYISMLWYPALSIANYIYPISDIPGYEKINEADIPGIRNAKLNGKTYIIPYMNELGGIIYRKDLFEDPVEKANFLSKYGYELLPPKTLEQYRDIAEFFNRPPNLYGVTLMGRRSIFLATHFMQRLWAKGGALLDMNMRPIFNSKAAIEALEEVKYMFQFANPAAMNYDFQEALNEFISGRSAMAEVWTTGMFYVEDESRSSIVGKAGFVGFPRPEEKLGQKLPMLYISWGFSVSSKAPDKEAALEWLLYVTETKNEVEAAPTGNIPARFSALNSPELVKSFPWIGDFAAAMENCIPTPIVPLIPEGGSIVSGIIAPAVSEFLAGTKTAEQALNDAVREVDRLMRDGGYY</sequence>
<keyword evidence="1" id="KW-0732">Signal</keyword>
<reference evidence="2 3" key="1">
    <citation type="submission" date="2017-01" db="EMBL/GenBank/DDBJ databases">
        <authorList>
            <person name="Erauso G."/>
        </authorList>
    </citation>
    <scope>NUCLEOTIDE SEQUENCE [LARGE SCALE GENOMIC DNA]</scope>
    <source>
        <strain evidence="2">MESINF1</strain>
    </source>
</reference>
<organism evidence="2 3">
    <name type="scientific">Mesotoga infera</name>
    <dbReference type="NCBI Taxonomy" id="1236046"/>
    <lineage>
        <taxon>Bacteria</taxon>
        <taxon>Thermotogati</taxon>
        <taxon>Thermotogota</taxon>
        <taxon>Thermotogae</taxon>
        <taxon>Kosmotogales</taxon>
        <taxon>Kosmotogaceae</taxon>
        <taxon>Mesotoga</taxon>
    </lineage>
</organism>
<dbReference type="InterPro" id="IPR050490">
    <property type="entry name" value="Bact_solute-bd_prot1"/>
</dbReference>
<accession>A0A7Z7LDY8</accession>
<dbReference type="KEGG" id="minf:MESINF_0471"/>
<dbReference type="RefSeq" id="WP_169698349.1">
    <property type="nucleotide sequence ID" value="NZ_LS974202.1"/>
</dbReference>
<evidence type="ECO:0000313" key="2">
    <source>
        <dbReference type="EMBL" id="SSC11920.1"/>
    </source>
</evidence>
<dbReference type="AlphaFoldDB" id="A0A7Z7LDY8"/>
<dbReference type="PANTHER" id="PTHR43649:SF12">
    <property type="entry name" value="DIACETYLCHITOBIOSE BINDING PROTEIN DASA"/>
    <property type="match status" value="1"/>
</dbReference>
<dbReference type="EMBL" id="LS974202">
    <property type="protein sequence ID" value="SSC11920.1"/>
    <property type="molecule type" value="Genomic_DNA"/>
</dbReference>
<dbReference type="Pfam" id="PF01547">
    <property type="entry name" value="SBP_bac_1"/>
    <property type="match status" value="1"/>
</dbReference>
<dbReference type="PROSITE" id="PS51257">
    <property type="entry name" value="PROKAR_LIPOPROTEIN"/>
    <property type="match status" value="1"/>
</dbReference>
<feature type="signal peptide" evidence="1">
    <location>
        <begin position="1"/>
        <end position="20"/>
    </location>
</feature>